<reference evidence="2 3" key="1">
    <citation type="journal article" date="2015" name="Genome Biol. Evol.">
        <title>Comparative Genomics of a Bacterivorous Green Alga Reveals Evolutionary Causalities and Consequences of Phago-Mixotrophic Mode of Nutrition.</title>
        <authorList>
            <person name="Burns J.A."/>
            <person name="Paasch A."/>
            <person name="Narechania A."/>
            <person name="Kim E."/>
        </authorList>
    </citation>
    <scope>NUCLEOTIDE SEQUENCE [LARGE SCALE GENOMIC DNA]</scope>
    <source>
        <strain evidence="2 3">PLY_AMNH</strain>
    </source>
</reference>
<evidence type="ECO:0000313" key="2">
    <source>
        <dbReference type="EMBL" id="KAK3274075.1"/>
    </source>
</evidence>
<proteinExistence type="predicted"/>
<feature type="region of interest" description="Disordered" evidence="1">
    <location>
        <begin position="1"/>
        <end position="23"/>
    </location>
</feature>
<sequence>MTSSNDYGSVCGHHPQAMPDPQHDIPAAFDIQTYVDSVLHKSMQEATKGVSNWLKARRLRSELLEWCLAPGKAVSEVPKKMRQVAAAYLQSAGGQHPGAGHSRIIVFPGHID</sequence>
<gene>
    <name evidence="2" type="ORF">CYMTET_17725</name>
</gene>
<dbReference type="Proteomes" id="UP001190700">
    <property type="component" value="Unassembled WGS sequence"/>
</dbReference>
<evidence type="ECO:0000313" key="3">
    <source>
        <dbReference type="Proteomes" id="UP001190700"/>
    </source>
</evidence>
<comment type="caution">
    <text evidence="2">The sequence shown here is derived from an EMBL/GenBank/DDBJ whole genome shotgun (WGS) entry which is preliminary data.</text>
</comment>
<dbReference type="AlphaFoldDB" id="A0AAE0G9D2"/>
<organism evidence="2 3">
    <name type="scientific">Cymbomonas tetramitiformis</name>
    <dbReference type="NCBI Taxonomy" id="36881"/>
    <lineage>
        <taxon>Eukaryota</taxon>
        <taxon>Viridiplantae</taxon>
        <taxon>Chlorophyta</taxon>
        <taxon>Pyramimonadophyceae</taxon>
        <taxon>Pyramimonadales</taxon>
        <taxon>Pyramimonadaceae</taxon>
        <taxon>Cymbomonas</taxon>
    </lineage>
</organism>
<evidence type="ECO:0000256" key="1">
    <source>
        <dbReference type="SAM" id="MobiDB-lite"/>
    </source>
</evidence>
<dbReference type="EMBL" id="LGRX02007966">
    <property type="protein sequence ID" value="KAK3274075.1"/>
    <property type="molecule type" value="Genomic_DNA"/>
</dbReference>
<protein>
    <submittedName>
        <fullName evidence="2">Uncharacterized protein</fullName>
    </submittedName>
</protein>
<name>A0AAE0G9D2_9CHLO</name>
<keyword evidence="3" id="KW-1185">Reference proteome</keyword>
<accession>A0AAE0G9D2</accession>